<reference evidence="11" key="1">
    <citation type="journal article" date="2023" name="Mol. Phylogenet. Evol.">
        <title>Genome-scale phylogeny and comparative genomics of the fungal order Sordariales.</title>
        <authorList>
            <person name="Hensen N."/>
            <person name="Bonometti L."/>
            <person name="Westerberg I."/>
            <person name="Brannstrom I.O."/>
            <person name="Guillou S."/>
            <person name="Cros-Aarteil S."/>
            <person name="Calhoun S."/>
            <person name="Haridas S."/>
            <person name="Kuo A."/>
            <person name="Mondo S."/>
            <person name="Pangilinan J."/>
            <person name="Riley R."/>
            <person name="LaButti K."/>
            <person name="Andreopoulos B."/>
            <person name="Lipzen A."/>
            <person name="Chen C."/>
            <person name="Yan M."/>
            <person name="Daum C."/>
            <person name="Ng V."/>
            <person name="Clum A."/>
            <person name="Steindorff A."/>
            <person name="Ohm R.A."/>
            <person name="Martin F."/>
            <person name="Silar P."/>
            <person name="Natvig D.O."/>
            <person name="Lalanne C."/>
            <person name="Gautier V."/>
            <person name="Ament-Velasquez S.L."/>
            <person name="Kruys A."/>
            <person name="Hutchinson M.I."/>
            <person name="Powell A.J."/>
            <person name="Barry K."/>
            <person name="Miller A.N."/>
            <person name="Grigoriev I.V."/>
            <person name="Debuchy R."/>
            <person name="Gladieux P."/>
            <person name="Hiltunen Thoren M."/>
            <person name="Johannesson H."/>
        </authorList>
    </citation>
    <scope>NUCLEOTIDE SEQUENCE</scope>
    <source>
        <strain evidence="11">CBS 118394</strain>
    </source>
</reference>
<dbReference type="Gene3D" id="3.40.50.150">
    <property type="entry name" value="Vaccinia Virus protein VP39"/>
    <property type="match status" value="1"/>
</dbReference>
<keyword evidence="8" id="KW-0539">Nucleus</keyword>
<dbReference type="GO" id="GO:0018064">
    <property type="term" value="F:protein-L-histidine N-tele-methyltransferase activity"/>
    <property type="evidence" value="ECO:0007669"/>
    <property type="project" value="UniProtKB-EC"/>
</dbReference>
<comment type="similarity">
    <text evidence="9">Belongs to the methyltransferase superfamily. METTL18 family.</text>
</comment>
<dbReference type="AlphaFoldDB" id="A0AAE0MEK6"/>
<dbReference type="InterPro" id="IPR019410">
    <property type="entry name" value="Methyltransf_16"/>
</dbReference>
<accession>A0AAE0MEK6</accession>
<feature type="region of interest" description="Disordered" evidence="10">
    <location>
        <begin position="16"/>
        <end position="54"/>
    </location>
</feature>
<gene>
    <name evidence="11" type="ORF">B0H66DRAFT_30227</name>
</gene>
<evidence type="ECO:0000256" key="6">
    <source>
        <dbReference type="ARBA" id="ARBA00022679"/>
    </source>
</evidence>
<evidence type="ECO:0000256" key="4">
    <source>
        <dbReference type="ARBA" id="ARBA00022490"/>
    </source>
</evidence>
<dbReference type="GO" id="GO:0005634">
    <property type="term" value="C:nucleus"/>
    <property type="evidence" value="ECO:0007669"/>
    <property type="project" value="UniProtKB-SubCell"/>
</dbReference>
<dbReference type="PANTHER" id="PTHR14614">
    <property type="entry name" value="HEPATOCELLULAR CARCINOMA-ASSOCIATED ANTIGEN"/>
    <property type="match status" value="1"/>
</dbReference>
<comment type="caution">
    <text evidence="11">The sequence shown here is derived from an EMBL/GenBank/DDBJ whole genome shotgun (WGS) entry which is preliminary data.</text>
</comment>
<feature type="compositionally biased region" description="Low complexity" evidence="10">
    <location>
        <begin position="33"/>
        <end position="48"/>
    </location>
</feature>
<evidence type="ECO:0000256" key="1">
    <source>
        <dbReference type="ARBA" id="ARBA00004123"/>
    </source>
</evidence>
<sequence>MTTPFSFSFAGDDIDEDEKLSLGKSSSTAERLPTTPQQQAPTSSSASAFPVQGKPLLPPLHHDLSHMLSTLPSKIAYSTLSIDLEGDRGTIQIPRRELWDVRVQLMAEEESSENVSESQPGLGEHDVKTGIYEGGFKSWESSVDLVKVLAAENVQQILDRDPCSLIELGCGTALPSLALFQWAMAARKKRAAGLGEMESSPLVLTLADYNPSVLYLVTLPNFVLAWALEKRAEIAILEEAFTVCEGELELTADVLSAFTEFLLSSQITLSFLSGAWSPEFVELLYSSSSLTASPAEATHNTKTLVIGAETIYSPFALESFTATLLSILERERRDRSSGYATAIIAAKRLYFGVGGSLDDFVDKMRALGAFVHTLREETDGVRRGVVKCLLS</sequence>
<keyword evidence="6" id="KW-0808">Transferase</keyword>
<evidence type="ECO:0000256" key="3">
    <source>
        <dbReference type="ARBA" id="ARBA00012533"/>
    </source>
</evidence>
<evidence type="ECO:0000256" key="10">
    <source>
        <dbReference type="SAM" id="MobiDB-lite"/>
    </source>
</evidence>
<dbReference type="Proteomes" id="UP001283341">
    <property type="component" value="Unassembled WGS sequence"/>
</dbReference>
<evidence type="ECO:0000256" key="2">
    <source>
        <dbReference type="ARBA" id="ARBA00004496"/>
    </source>
</evidence>
<keyword evidence="7" id="KW-0949">S-adenosyl-L-methionine</keyword>
<proteinExistence type="inferred from homology"/>
<evidence type="ECO:0000313" key="12">
    <source>
        <dbReference type="Proteomes" id="UP001283341"/>
    </source>
</evidence>
<protein>
    <recommendedName>
        <fullName evidence="3">protein-histidine N-methyltransferase</fullName>
        <ecNumber evidence="3">2.1.1.85</ecNumber>
    </recommendedName>
</protein>
<comment type="subcellular location">
    <subcellularLocation>
        <location evidence="2">Cytoplasm</location>
    </subcellularLocation>
    <subcellularLocation>
        <location evidence="1">Nucleus</location>
    </subcellularLocation>
</comment>
<reference evidence="11" key="2">
    <citation type="submission" date="2023-06" db="EMBL/GenBank/DDBJ databases">
        <authorList>
            <consortium name="Lawrence Berkeley National Laboratory"/>
            <person name="Haridas S."/>
            <person name="Hensen N."/>
            <person name="Bonometti L."/>
            <person name="Westerberg I."/>
            <person name="Brannstrom I.O."/>
            <person name="Guillou S."/>
            <person name="Cros-Aarteil S."/>
            <person name="Calhoun S."/>
            <person name="Kuo A."/>
            <person name="Mondo S."/>
            <person name="Pangilinan J."/>
            <person name="Riley R."/>
            <person name="Labutti K."/>
            <person name="Andreopoulos B."/>
            <person name="Lipzen A."/>
            <person name="Chen C."/>
            <person name="Yanf M."/>
            <person name="Daum C."/>
            <person name="Ng V."/>
            <person name="Clum A."/>
            <person name="Steindorff A."/>
            <person name="Ohm R."/>
            <person name="Martin F."/>
            <person name="Silar P."/>
            <person name="Natvig D."/>
            <person name="Lalanne C."/>
            <person name="Gautier V."/>
            <person name="Ament-Velasquez S.L."/>
            <person name="Kruys A."/>
            <person name="Hutchinson M.I."/>
            <person name="Powell A.J."/>
            <person name="Barry K."/>
            <person name="Miller A.N."/>
            <person name="Grigoriev I.V."/>
            <person name="Debuchy R."/>
            <person name="Gladieux P."/>
            <person name="Thoren M.H."/>
            <person name="Johannesson H."/>
        </authorList>
    </citation>
    <scope>NUCLEOTIDE SEQUENCE</scope>
    <source>
        <strain evidence="11">CBS 118394</strain>
    </source>
</reference>
<keyword evidence="5" id="KW-0489">Methyltransferase</keyword>
<keyword evidence="12" id="KW-1185">Reference proteome</keyword>
<dbReference type="GO" id="GO:0032259">
    <property type="term" value="P:methylation"/>
    <property type="evidence" value="ECO:0007669"/>
    <property type="project" value="UniProtKB-KW"/>
</dbReference>
<evidence type="ECO:0000256" key="5">
    <source>
        <dbReference type="ARBA" id="ARBA00022603"/>
    </source>
</evidence>
<organism evidence="11 12">
    <name type="scientific">Apodospora peruviana</name>
    <dbReference type="NCBI Taxonomy" id="516989"/>
    <lineage>
        <taxon>Eukaryota</taxon>
        <taxon>Fungi</taxon>
        <taxon>Dikarya</taxon>
        <taxon>Ascomycota</taxon>
        <taxon>Pezizomycotina</taxon>
        <taxon>Sordariomycetes</taxon>
        <taxon>Sordariomycetidae</taxon>
        <taxon>Sordariales</taxon>
        <taxon>Lasiosphaeriaceae</taxon>
        <taxon>Apodospora</taxon>
    </lineage>
</organism>
<evidence type="ECO:0000256" key="8">
    <source>
        <dbReference type="ARBA" id="ARBA00023242"/>
    </source>
</evidence>
<dbReference type="EC" id="2.1.1.85" evidence="3"/>
<dbReference type="InterPro" id="IPR029063">
    <property type="entry name" value="SAM-dependent_MTases_sf"/>
</dbReference>
<dbReference type="PANTHER" id="PTHR14614:SF39">
    <property type="entry name" value="HISTIDINE PROTEIN METHYLTRANSFERASE 1 HOMOLOG"/>
    <property type="match status" value="1"/>
</dbReference>
<evidence type="ECO:0000256" key="7">
    <source>
        <dbReference type="ARBA" id="ARBA00022691"/>
    </source>
</evidence>
<name>A0AAE0MEK6_9PEZI</name>
<keyword evidence="4" id="KW-0963">Cytoplasm</keyword>
<evidence type="ECO:0000313" key="11">
    <source>
        <dbReference type="EMBL" id="KAK3329567.1"/>
    </source>
</evidence>
<dbReference type="GO" id="GO:0005737">
    <property type="term" value="C:cytoplasm"/>
    <property type="evidence" value="ECO:0007669"/>
    <property type="project" value="UniProtKB-SubCell"/>
</dbReference>
<dbReference type="EMBL" id="JAUEDM010000001">
    <property type="protein sequence ID" value="KAK3329567.1"/>
    <property type="molecule type" value="Genomic_DNA"/>
</dbReference>
<evidence type="ECO:0000256" key="9">
    <source>
        <dbReference type="ARBA" id="ARBA00038126"/>
    </source>
</evidence>